<dbReference type="PROSITE" id="PS50181">
    <property type="entry name" value="FBOX"/>
    <property type="match status" value="1"/>
</dbReference>
<feature type="domain" description="DUSP" evidence="3">
    <location>
        <begin position="210"/>
        <end position="321"/>
    </location>
</feature>
<evidence type="ECO:0000259" key="2">
    <source>
        <dbReference type="PROSITE" id="PS50181"/>
    </source>
</evidence>
<dbReference type="Gene3D" id="3.30.2230.10">
    <property type="entry name" value="DUSP-like"/>
    <property type="match status" value="1"/>
</dbReference>
<dbReference type="InterPro" id="IPR001810">
    <property type="entry name" value="F-box_dom"/>
</dbReference>
<evidence type="ECO:0000256" key="1">
    <source>
        <dbReference type="SAM" id="MobiDB-lite"/>
    </source>
</evidence>
<dbReference type="SUPFAM" id="SSF143791">
    <property type="entry name" value="DUSP-like"/>
    <property type="match status" value="1"/>
</dbReference>
<feature type="domain" description="F-box" evidence="2">
    <location>
        <begin position="1"/>
        <end position="47"/>
    </location>
</feature>
<evidence type="ECO:0000313" key="4">
    <source>
        <dbReference type="EMBL" id="SAL98219.1"/>
    </source>
</evidence>
<dbReference type="SMART" id="SM00256">
    <property type="entry name" value="FBOX"/>
    <property type="match status" value="1"/>
</dbReference>
<dbReference type="Pfam" id="PF06337">
    <property type="entry name" value="DUSP"/>
    <property type="match status" value="1"/>
</dbReference>
<evidence type="ECO:0000313" key="5">
    <source>
        <dbReference type="Proteomes" id="UP000078561"/>
    </source>
</evidence>
<dbReference type="InParanoid" id="A0A163KTB1"/>
<evidence type="ECO:0000259" key="3">
    <source>
        <dbReference type="PROSITE" id="PS51283"/>
    </source>
</evidence>
<feature type="region of interest" description="Disordered" evidence="1">
    <location>
        <begin position="258"/>
        <end position="279"/>
    </location>
</feature>
<dbReference type="InterPro" id="IPR006615">
    <property type="entry name" value="Pept_C19_DUSP"/>
</dbReference>
<reference evidence="4" key="1">
    <citation type="submission" date="2016-04" db="EMBL/GenBank/DDBJ databases">
        <authorList>
            <person name="Evans L.H."/>
            <person name="Alamgir A."/>
            <person name="Owens N."/>
            <person name="Weber N.D."/>
            <person name="Virtaneva K."/>
            <person name="Barbian K."/>
            <person name="Babar A."/>
            <person name="Rosenke K."/>
        </authorList>
    </citation>
    <scope>NUCLEOTIDE SEQUENCE [LARGE SCALE GENOMIC DNA]</scope>
    <source>
        <strain evidence="4">CBS 101.48</strain>
    </source>
</reference>
<dbReference type="STRING" id="4829.A0A163KTB1"/>
<organism evidence="4">
    <name type="scientific">Absidia glauca</name>
    <name type="common">Pin mould</name>
    <dbReference type="NCBI Taxonomy" id="4829"/>
    <lineage>
        <taxon>Eukaryota</taxon>
        <taxon>Fungi</taxon>
        <taxon>Fungi incertae sedis</taxon>
        <taxon>Mucoromycota</taxon>
        <taxon>Mucoromycotina</taxon>
        <taxon>Mucoromycetes</taxon>
        <taxon>Mucorales</taxon>
        <taxon>Cunninghamellaceae</taxon>
        <taxon>Absidia</taxon>
    </lineage>
</organism>
<dbReference type="GO" id="GO:0004843">
    <property type="term" value="F:cysteine-type deubiquitinase activity"/>
    <property type="evidence" value="ECO:0007669"/>
    <property type="project" value="InterPro"/>
</dbReference>
<protein>
    <recommendedName>
        <fullName evidence="6">DUSP domain-containing protein</fullName>
    </recommendedName>
</protein>
<feature type="region of interest" description="Disordered" evidence="1">
    <location>
        <begin position="192"/>
        <end position="217"/>
    </location>
</feature>
<dbReference type="OrthoDB" id="2202626at2759"/>
<dbReference type="PROSITE" id="PS51283">
    <property type="entry name" value="DUSP"/>
    <property type="match status" value="1"/>
</dbReference>
<proteinExistence type="predicted"/>
<accession>A0A163KTB1</accession>
<gene>
    <name evidence="4" type="primary">ABSGL_03748.1 scaffold 4673</name>
</gene>
<dbReference type="Gene3D" id="1.20.1280.50">
    <property type="match status" value="1"/>
</dbReference>
<keyword evidence="5" id="KW-1185">Reference proteome</keyword>
<name>A0A163KTB1_ABSGL</name>
<dbReference type="SUPFAM" id="SSF81383">
    <property type="entry name" value="F-box domain"/>
    <property type="match status" value="1"/>
</dbReference>
<dbReference type="AlphaFoldDB" id="A0A163KTB1"/>
<dbReference type="Pfam" id="PF00646">
    <property type="entry name" value="F-box"/>
    <property type="match status" value="1"/>
</dbReference>
<dbReference type="InterPro" id="IPR036047">
    <property type="entry name" value="F-box-like_dom_sf"/>
</dbReference>
<dbReference type="InterPro" id="IPR035927">
    <property type="entry name" value="DUSP-like_sf"/>
</dbReference>
<evidence type="ECO:0008006" key="6">
    <source>
        <dbReference type="Google" id="ProtNLM"/>
    </source>
</evidence>
<dbReference type="EMBL" id="LT552062">
    <property type="protein sequence ID" value="SAL98219.1"/>
    <property type="molecule type" value="Genomic_DNA"/>
</dbReference>
<sequence length="344" mass="39172">MAPIERLTPDILLHITHYLNVKSILALSLTSKKFSGLIGDERVLRHLVKTDYNITYKDPLLTWRQLYLQLQHHQISLCPHLGAIPDELTTSKRRLATTDPRRPCDLCQTNPATFLSLNPSSDREVCRPCASKEEGPSSVQYNMESQSLYCFKCSREVGGQGSNANEKHKGTVILDQLKRPRATADMILEQLKRPSNGTPALSPATSPPPPVTDDQRRRSEQLLYVQELRQEDMTRKYYLLEKSWGRAWMLFRTREGSPSPGPITNNKLARPNGSLDPNIRLPMDKYRPAPETHADIISENLWSYLANAYGVMGHAYSEDDIQGPEYTRLRICVDDFKHSVELYP</sequence>
<dbReference type="OMA" id="EKQWGRT"/>
<dbReference type="Proteomes" id="UP000078561">
    <property type="component" value="Unassembled WGS sequence"/>
</dbReference>